<protein>
    <submittedName>
        <fullName evidence="1">Uncharacterized protein</fullName>
    </submittedName>
</protein>
<name>A0A1N6A9T4_9ACTN</name>
<dbReference type="STRING" id="709881.SAMN04489832_5165"/>
<keyword evidence="2" id="KW-1185">Reference proteome</keyword>
<proteinExistence type="predicted"/>
<evidence type="ECO:0000313" key="2">
    <source>
        <dbReference type="Proteomes" id="UP000185124"/>
    </source>
</evidence>
<evidence type="ECO:0000313" key="1">
    <source>
        <dbReference type="EMBL" id="SIN30775.1"/>
    </source>
</evidence>
<dbReference type="RefSeq" id="WP_074316173.1">
    <property type="nucleotide sequence ID" value="NZ_FSQT01000002.1"/>
</dbReference>
<reference evidence="2" key="1">
    <citation type="submission" date="2016-12" db="EMBL/GenBank/DDBJ databases">
        <authorList>
            <person name="Varghese N."/>
            <person name="Submissions S."/>
        </authorList>
    </citation>
    <scope>NUCLEOTIDE SEQUENCE [LARGE SCALE GENOMIC DNA]</scope>
    <source>
        <strain evidence="2">DSM 45599</strain>
    </source>
</reference>
<sequence>MTGWARLFVSHCQYQVFTVPGASDVGIYILGDDLVHVGGPIQLTGFCGIHTGWIEARVHVLPGPLAEVGADWDAISEATLWSPRGRLSVVGLMGGTSEALTDVDVPRGLIRVRVHARDRLHETVRTDDDPPERHELHIWAVSEETPWRTVLTDPGGRDWEQKPAKAAERAMLSLVPRPSGRQAILRPLPPDPYEDDADLPRVTVVRHRPAPVAVSAGVLPAGDLEVRLERVGGELLRWSWATADEPIFPHPLATLPDDEPSTVRLTYGPDGFTLRHEGVLGRHAFALGLIWDHLLDTAGSHPWMETLRGQAAEATALAEKARRLRAERDADRWGGAPPSDRVRGLLGQARSLARIDRPLLDRIDALPAARQREAACWAARRAMRVAGLERIGWIADALAAAEANRPLPRPFTEQSGIPAFDRLLSDPEVPHTIITLCLASKALGTRHVTGVLQQAAAFPALIALANDDPLAAAIDAVYNAAIAHGDDRDRFLTDPYTALR</sequence>
<dbReference type="EMBL" id="FSQT01000002">
    <property type="protein sequence ID" value="SIN30775.1"/>
    <property type="molecule type" value="Genomic_DNA"/>
</dbReference>
<dbReference type="OrthoDB" id="4485313at2"/>
<accession>A0A1N6A9T4</accession>
<gene>
    <name evidence="1" type="ORF">SAMN04489832_5165</name>
</gene>
<dbReference type="Proteomes" id="UP000185124">
    <property type="component" value="Unassembled WGS sequence"/>
</dbReference>
<organism evidence="1 2">
    <name type="scientific">Micromonospora cremea</name>
    <dbReference type="NCBI Taxonomy" id="709881"/>
    <lineage>
        <taxon>Bacteria</taxon>
        <taxon>Bacillati</taxon>
        <taxon>Actinomycetota</taxon>
        <taxon>Actinomycetes</taxon>
        <taxon>Micromonosporales</taxon>
        <taxon>Micromonosporaceae</taxon>
        <taxon>Micromonospora</taxon>
    </lineage>
</organism>
<dbReference type="AlphaFoldDB" id="A0A1N6A9T4"/>